<dbReference type="AlphaFoldDB" id="A0A5M3Z5L4"/>
<comment type="caution">
    <text evidence="1">The sequence shown here is derived from an EMBL/GenBank/DDBJ whole genome shotgun (WGS) entry which is preliminary data.</text>
</comment>
<dbReference type="VEuPathDB" id="FungiDB:ATEG_06311"/>
<evidence type="ECO:0000313" key="1">
    <source>
        <dbReference type="EMBL" id="GFF18119.1"/>
    </source>
</evidence>
<reference evidence="1 2" key="1">
    <citation type="submission" date="2020-01" db="EMBL/GenBank/DDBJ databases">
        <title>Aspergillus terreus IFO 6365 whole genome shotgun sequence.</title>
        <authorList>
            <person name="Kanamasa S."/>
            <person name="Takahashi H."/>
        </authorList>
    </citation>
    <scope>NUCLEOTIDE SEQUENCE [LARGE SCALE GENOMIC DNA]</scope>
    <source>
        <strain evidence="1 2">IFO 6365</strain>
    </source>
</reference>
<organism evidence="1 2">
    <name type="scientific">Aspergillus terreus</name>
    <dbReference type="NCBI Taxonomy" id="33178"/>
    <lineage>
        <taxon>Eukaryota</taxon>
        <taxon>Fungi</taxon>
        <taxon>Dikarya</taxon>
        <taxon>Ascomycota</taxon>
        <taxon>Pezizomycotina</taxon>
        <taxon>Eurotiomycetes</taxon>
        <taxon>Eurotiomycetidae</taxon>
        <taxon>Eurotiales</taxon>
        <taxon>Aspergillaceae</taxon>
        <taxon>Aspergillus</taxon>
        <taxon>Aspergillus subgen. Circumdati</taxon>
    </lineage>
</organism>
<protein>
    <submittedName>
        <fullName evidence="1">Uncharacterized protein</fullName>
    </submittedName>
</protein>
<dbReference type="Proteomes" id="UP000452235">
    <property type="component" value="Unassembled WGS sequence"/>
</dbReference>
<name>A0A5M3Z5L4_ASPTE</name>
<dbReference type="EMBL" id="BLJY01000008">
    <property type="protein sequence ID" value="GFF18119.1"/>
    <property type="molecule type" value="Genomic_DNA"/>
</dbReference>
<dbReference type="OrthoDB" id="4524525at2759"/>
<sequence length="351" mass="41190">MDSPRHPSGLTCFSCRRLMVTDEHLKFVQEPINWTSQTDRSAVCSTHTFEQHYFRQSYLWSSPCRAVFTLNNSPDKFENFQLSAVFQPVHWTSADDGTLHIPLPVDIVYAGTPPADYPSTVPMPAESIWTWKQNPSPWPRFCALFHERCWSVLTQTLPGLSQHLDEFMETLYAVEREINSPIAQTPENRPRIVRYHNYLTKQRALGAFMHFDPWRIPEVDIAVSKARLARQWLRAEGPYPFALLPRVRLPLDIQMLIVDQLHDEEEVRGAMTSFYWQFPDAYCQARFPKEVVFEYDGFKDDDLHWPLLYFHTQRLMRDSQGLLTRQQIINFVEYVRPWFDALVAKKSSSEN</sequence>
<gene>
    <name evidence="1" type="ORF">ATEIFO6365_0008006000</name>
</gene>
<accession>A0A5M3Z5L4</accession>
<evidence type="ECO:0000313" key="2">
    <source>
        <dbReference type="Proteomes" id="UP000452235"/>
    </source>
</evidence>
<keyword evidence="2" id="KW-1185">Reference proteome</keyword>
<proteinExistence type="predicted"/>